<evidence type="ECO:0000313" key="5">
    <source>
        <dbReference type="Proteomes" id="UP000008461"/>
    </source>
</evidence>
<dbReference type="InterPro" id="IPR011004">
    <property type="entry name" value="Trimer_LpxA-like_sf"/>
</dbReference>
<dbReference type="PANTHER" id="PTHR43584:SF8">
    <property type="entry name" value="N-ACETYLMURAMATE ALPHA-1-PHOSPHATE URIDYLYLTRANSFERASE"/>
    <property type="match status" value="1"/>
</dbReference>
<proteinExistence type="predicted"/>
<name>F4KYR0_HALH1</name>
<dbReference type="Pfam" id="PF25087">
    <property type="entry name" value="GMPPB_C"/>
    <property type="match status" value="1"/>
</dbReference>
<evidence type="ECO:0000256" key="1">
    <source>
        <dbReference type="ARBA" id="ARBA00022679"/>
    </source>
</evidence>
<dbReference type="InterPro" id="IPR056729">
    <property type="entry name" value="GMPPB_C"/>
</dbReference>
<evidence type="ECO:0000313" key="4">
    <source>
        <dbReference type="EMBL" id="AEE51452.1"/>
    </source>
</evidence>
<dbReference type="eggNOG" id="COG1208">
    <property type="taxonomic scope" value="Bacteria"/>
</dbReference>
<accession>F4KYR0</accession>
<dbReference type="PANTHER" id="PTHR43584">
    <property type="entry name" value="NUCLEOTIDYL TRANSFERASE"/>
    <property type="match status" value="1"/>
</dbReference>
<dbReference type="RefSeq" id="WP_013765991.1">
    <property type="nucleotide sequence ID" value="NC_015510.1"/>
</dbReference>
<keyword evidence="1" id="KW-0808">Transferase</keyword>
<evidence type="ECO:0000259" key="3">
    <source>
        <dbReference type="Pfam" id="PF25087"/>
    </source>
</evidence>
<dbReference type="Gene3D" id="2.160.10.10">
    <property type="entry name" value="Hexapeptide repeat proteins"/>
    <property type="match status" value="1"/>
</dbReference>
<dbReference type="STRING" id="760192.Halhy_3600"/>
<dbReference type="Proteomes" id="UP000008461">
    <property type="component" value="Chromosome"/>
</dbReference>
<evidence type="ECO:0000256" key="2">
    <source>
        <dbReference type="ARBA" id="ARBA00023315"/>
    </source>
</evidence>
<organism evidence="4 5">
    <name type="scientific">Haliscomenobacter hydrossis (strain ATCC 27775 / DSM 1100 / LMG 10767 / O)</name>
    <dbReference type="NCBI Taxonomy" id="760192"/>
    <lineage>
        <taxon>Bacteria</taxon>
        <taxon>Pseudomonadati</taxon>
        <taxon>Bacteroidota</taxon>
        <taxon>Saprospiria</taxon>
        <taxon>Saprospirales</taxon>
        <taxon>Haliscomenobacteraceae</taxon>
        <taxon>Haliscomenobacter</taxon>
    </lineage>
</organism>
<keyword evidence="2" id="KW-0012">Acyltransferase</keyword>
<dbReference type="KEGG" id="hhy:Halhy_3600"/>
<dbReference type="AlphaFoldDB" id="F4KYR0"/>
<dbReference type="GO" id="GO:0016746">
    <property type="term" value="F:acyltransferase activity"/>
    <property type="evidence" value="ECO:0007669"/>
    <property type="project" value="UniProtKB-KW"/>
</dbReference>
<feature type="domain" description="Mannose-1-phosphate guanyltransferase C-terminal" evidence="3">
    <location>
        <begin position="70"/>
        <end position="187"/>
    </location>
</feature>
<dbReference type="GO" id="GO:0016779">
    <property type="term" value="F:nucleotidyltransferase activity"/>
    <property type="evidence" value="ECO:0007669"/>
    <property type="project" value="UniProtKB-ARBA"/>
</dbReference>
<dbReference type="EMBL" id="CP002691">
    <property type="protein sequence ID" value="AEE51452.1"/>
    <property type="molecule type" value="Genomic_DNA"/>
</dbReference>
<reference key="2">
    <citation type="submission" date="2011-04" db="EMBL/GenBank/DDBJ databases">
        <title>Complete sequence of chromosome of Haliscomenobacter hydrossis DSM 1100.</title>
        <authorList>
            <consortium name="US DOE Joint Genome Institute (JGI-PGF)"/>
            <person name="Lucas S."/>
            <person name="Han J."/>
            <person name="Lapidus A."/>
            <person name="Bruce D."/>
            <person name="Goodwin L."/>
            <person name="Pitluck S."/>
            <person name="Peters L."/>
            <person name="Kyrpides N."/>
            <person name="Mavromatis K."/>
            <person name="Ivanova N."/>
            <person name="Ovchinnikova G."/>
            <person name="Pagani I."/>
            <person name="Daligault H."/>
            <person name="Detter J.C."/>
            <person name="Han C."/>
            <person name="Land M."/>
            <person name="Hauser L."/>
            <person name="Markowitz V."/>
            <person name="Cheng J.-F."/>
            <person name="Hugenholtz P."/>
            <person name="Woyke T."/>
            <person name="Wu D."/>
            <person name="Verbarg S."/>
            <person name="Frueling A."/>
            <person name="Brambilla E."/>
            <person name="Klenk H.-P."/>
            <person name="Eisen J.A."/>
        </authorList>
    </citation>
    <scope>NUCLEOTIDE SEQUENCE</scope>
    <source>
        <strain>DSM 1100</strain>
    </source>
</reference>
<gene>
    <name evidence="4" type="ordered locus">Halhy_3600</name>
</gene>
<dbReference type="InterPro" id="IPR050065">
    <property type="entry name" value="GlmU-like"/>
</dbReference>
<dbReference type="SUPFAM" id="SSF51161">
    <property type="entry name" value="Trimeric LpxA-like enzymes"/>
    <property type="match status" value="1"/>
</dbReference>
<dbReference type="HOGENOM" id="CLU_086901_0_0_10"/>
<protein>
    <submittedName>
        <fullName evidence="4">UDP-N-acetylglucosamine diphosphorylase</fullName>
    </submittedName>
</protein>
<sequence length="220" mass="24247">MMHPLSTRLFDFSHTLAAPLLERVHYPWEVLPKIAAYIQELARQLPADFEEIAPQVWVGQGTYIEKTALIIGPAIIGRNCQIRHSAFIRDQVIMGDQVVVGNSSEVKNAILFDDVQIPHFNYVGDSILGHRAHLGAGAILSNFKSTHDEINVYLDEKKMGTGLKKFGALIGDRVEIGSNAVLFPGTIVGRDAVIYPLCPVRGYVAEGSILKNDGSIFPRK</sequence>
<reference evidence="4 5" key="1">
    <citation type="journal article" date="2011" name="Stand. Genomic Sci.">
        <title>Complete genome sequence of Haliscomenobacter hydrossis type strain (O).</title>
        <authorList>
            <consortium name="US DOE Joint Genome Institute (JGI-PGF)"/>
            <person name="Daligault H."/>
            <person name="Lapidus A."/>
            <person name="Zeytun A."/>
            <person name="Nolan M."/>
            <person name="Lucas S."/>
            <person name="Del Rio T.G."/>
            <person name="Tice H."/>
            <person name="Cheng J.F."/>
            <person name="Tapia R."/>
            <person name="Han C."/>
            <person name="Goodwin L."/>
            <person name="Pitluck S."/>
            <person name="Liolios K."/>
            <person name="Pagani I."/>
            <person name="Ivanova N."/>
            <person name="Huntemann M."/>
            <person name="Mavromatis K."/>
            <person name="Mikhailova N."/>
            <person name="Pati A."/>
            <person name="Chen A."/>
            <person name="Palaniappan K."/>
            <person name="Land M."/>
            <person name="Hauser L."/>
            <person name="Brambilla E.M."/>
            <person name="Rohde M."/>
            <person name="Verbarg S."/>
            <person name="Goker M."/>
            <person name="Bristow J."/>
            <person name="Eisen J.A."/>
            <person name="Markowitz V."/>
            <person name="Hugenholtz P."/>
            <person name="Kyrpides N.C."/>
            <person name="Klenk H.P."/>
            <person name="Woyke T."/>
        </authorList>
    </citation>
    <scope>NUCLEOTIDE SEQUENCE [LARGE SCALE GENOMIC DNA]</scope>
    <source>
        <strain evidence="5">ATCC 27775 / DSM 1100 / LMG 10767 / O</strain>
    </source>
</reference>
<keyword evidence="5" id="KW-1185">Reference proteome</keyword>